<keyword evidence="6" id="KW-1185">Reference proteome</keyword>
<feature type="region of interest" description="Disordered" evidence="4">
    <location>
        <begin position="237"/>
        <end position="341"/>
    </location>
</feature>
<evidence type="ECO:0000313" key="7">
    <source>
        <dbReference type="RefSeq" id="XP_017890291.1"/>
    </source>
</evidence>
<gene>
    <name evidence="7" type="primary">LOC108631095</name>
</gene>
<feature type="compositionally biased region" description="Basic residues" evidence="4">
    <location>
        <begin position="309"/>
        <end position="318"/>
    </location>
</feature>
<dbReference type="Pfam" id="PF05253">
    <property type="entry name" value="zf-U11-48K"/>
    <property type="match status" value="1"/>
</dbReference>
<organism evidence="6 7">
    <name type="scientific">Ceratina calcarata</name>
    <dbReference type="NCBI Taxonomy" id="156304"/>
    <lineage>
        <taxon>Eukaryota</taxon>
        <taxon>Metazoa</taxon>
        <taxon>Ecdysozoa</taxon>
        <taxon>Arthropoda</taxon>
        <taxon>Hexapoda</taxon>
        <taxon>Insecta</taxon>
        <taxon>Pterygota</taxon>
        <taxon>Neoptera</taxon>
        <taxon>Endopterygota</taxon>
        <taxon>Hymenoptera</taxon>
        <taxon>Apocrita</taxon>
        <taxon>Aculeata</taxon>
        <taxon>Apoidea</taxon>
        <taxon>Anthophila</taxon>
        <taxon>Apidae</taxon>
        <taxon>Ceratina</taxon>
        <taxon>Zadontomerus</taxon>
    </lineage>
</organism>
<accession>A0AAJ7NDU1</accession>
<evidence type="ECO:0000313" key="6">
    <source>
        <dbReference type="Proteomes" id="UP000694925"/>
    </source>
</evidence>
<dbReference type="PROSITE" id="PS51800">
    <property type="entry name" value="ZF_CHHC_U11_48K"/>
    <property type="match status" value="1"/>
</dbReference>
<dbReference type="InterPro" id="IPR022776">
    <property type="entry name" value="TRM13/UPF0224_CHHC_Znf_dom"/>
</dbReference>
<feature type="compositionally biased region" description="Basic residues" evidence="4">
    <location>
        <begin position="278"/>
        <end position="301"/>
    </location>
</feature>
<dbReference type="SUPFAM" id="SSF57667">
    <property type="entry name" value="beta-beta-alpha zinc fingers"/>
    <property type="match status" value="1"/>
</dbReference>
<keyword evidence="1" id="KW-0479">Metal-binding</keyword>
<name>A0AAJ7NDU1_9HYME</name>
<proteinExistence type="predicted"/>
<feature type="compositionally biased region" description="Basic and acidic residues" evidence="4">
    <location>
        <begin position="239"/>
        <end position="274"/>
    </location>
</feature>
<dbReference type="GeneID" id="108631095"/>
<evidence type="ECO:0000256" key="3">
    <source>
        <dbReference type="ARBA" id="ARBA00022833"/>
    </source>
</evidence>
<evidence type="ECO:0000256" key="2">
    <source>
        <dbReference type="ARBA" id="ARBA00022771"/>
    </source>
</evidence>
<dbReference type="RefSeq" id="XP_017890291.1">
    <property type="nucleotide sequence ID" value="XM_018034802.2"/>
</dbReference>
<dbReference type="InterPro" id="IPR036236">
    <property type="entry name" value="Znf_C2H2_sf"/>
</dbReference>
<feature type="domain" description="CHHC U11-48K-type" evidence="5">
    <location>
        <begin position="48"/>
        <end position="75"/>
    </location>
</feature>
<evidence type="ECO:0000256" key="4">
    <source>
        <dbReference type="SAM" id="MobiDB-lite"/>
    </source>
</evidence>
<sequence>MSNPPINQREKQYKDLDNFTKKIHQELMDITSTLGWTIENTEILSDNRLVCPYDSSHQVGKKTLDQHLESCQWKQEGYSEFDTPLPESSLPLDSYSSIRLNSKLQNGILQEEKKKDPTLRIGLGERLIPRTSNRIFTDFTCDERRVLYDYAISNTVKPDIGHDDITDIQQSKNDGNKDDKKLSFIEVLIQERNLKRRRAKHRGVHTNKKSHTEILREVIHQQMELYTDYVTDTRLPNSLDHRESSSSHNNEKYDEFDKTYDCSEKDSEEREKSSRSTSKSHRTQKHHKHKRSRSRERKHRDRKSEHGSMRSHHKRKHVKSNDYEESYHSNVYIKHKREKLI</sequence>
<evidence type="ECO:0000256" key="1">
    <source>
        <dbReference type="ARBA" id="ARBA00022723"/>
    </source>
</evidence>
<reference evidence="7" key="1">
    <citation type="submission" date="2025-08" db="UniProtKB">
        <authorList>
            <consortium name="RefSeq"/>
        </authorList>
    </citation>
    <scope>IDENTIFICATION</scope>
    <source>
        <tissue evidence="7">Whole body</tissue>
    </source>
</reference>
<keyword evidence="3" id="KW-0862">Zinc</keyword>
<evidence type="ECO:0000259" key="5">
    <source>
        <dbReference type="PROSITE" id="PS51800"/>
    </source>
</evidence>
<dbReference type="AlphaFoldDB" id="A0AAJ7NDU1"/>
<dbReference type="GO" id="GO:0008270">
    <property type="term" value="F:zinc ion binding"/>
    <property type="evidence" value="ECO:0007669"/>
    <property type="project" value="UniProtKB-KW"/>
</dbReference>
<protein>
    <submittedName>
        <fullName evidence="7">U11/U12 small nuclear ribonucleoprotein 48 kDa protein-like</fullName>
    </submittedName>
</protein>
<keyword evidence="2" id="KW-0863">Zinc-finger</keyword>
<dbReference type="KEGG" id="ccal:108631095"/>
<dbReference type="Proteomes" id="UP000694925">
    <property type="component" value="Unplaced"/>
</dbReference>